<protein>
    <recommendedName>
        <fullName evidence="8">Cation/H+ exchanger transmembrane domain-containing protein</fullName>
    </recommendedName>
</protein>
<feature type="transmembrane region" description="Helical" evidence="7">
    <location>
        <begin position="325"/>
        <end position="350"/>
    </location>
</feature>
<name>A0ABP8NHY0_9BACT</name>
<feature type="transmembrane region" description="Helical" evidence="7">
    <location>
        <begin position="80"/>
        <end position="97"/>
    </location>
</feature>
<feature type="transmembrane region" description="Helical" evidence="7">
    <location>
        <begin position="42"/>
        <end position="60"/>
    </location>
</feature>
<evidence type="ECO:0000313" key="9">
    <source>
        <dbReference type="EMBL" id="GAA4467311.1"/>
    </source>
</evidence>
<dbReference type="Gene3D" id="1.20.1530.20">
    <property type="match status" value="1"/>
</dbReference>
<feature type="transmembrane region" description="Helical" evidence="7">
    <location>
        <begin position="248"/>
        <end position="275"/>
    </location>
</feature>
<dbReference type="InterPro" id="IPR038770">
    <property type="entry name" value="Na+/solute_symporter_sf"/>
</dbReference>
<evidence type="ECO:0000256" key="5">
    <source>
        <dbReference type="ARBA" id="ARBA00023065"/>
    </source>
</evidence>
<dbReference type="PANTHER" id="PTHR32468">
    <property type="entry name" value="CATION/H + ANTIPORTER"/>
    <property type="match status" value="1"/>
</dbReference>
<dbReference type="PANTHER" id="PTHR32468:SF0">
    <property type="entry name" value="K(+)_H(+) ANTIPORTER 1"/>
    <property type="match status" value="1"/>
</dbReference>
<reference evidence="10" key="1">
    <citation type="journal article" date="2019" name="Int. J. Syst. Evol. Microbiol.">
        <title>The Global Catalogue of Microorganisms (GCM) 10K type strain sequencing project: providing services to taxonomists for standard genome sequencing and annotation.</title>
        <authorList>
            <consortium name="The Broad Institute Genomics Platform"/>
            <consortium name="The Broad Institute Genome Sequencing Center for Infectious Disease"/>
            <person name="Wu L."/>
            <person name="Ma J."/>
        </authorList>
    </citation>
    <scope>NUCLEOTIDE SEQUENCE [LARGE SCALE GENOMIC DNA]</scope>
    <source>
        <strain evidence="10">JCM 17927</strain>
    </source>
</reference>
<evidence type="ECO:0000256" key="2">
    <source>
        <dbReference type="ARBA" id="ARBA00022448"/>
    </source>
</evidence>
<feature type="transmembrane region" description="Helical" evidence="7">
    <location>
        <begin position="206"/>
        <end position="227"/>
    </location>
</feature>
<evidence type="ECO:0000256" key="6">
    <source>
        <dbReference type="ARBA" id="ARBA00023136"/>
    </source>
</evidence>
<keyword evidence="4 7" id="KW-1133">Transmembrane helix</keyword>
<keyword evidence="10" id="KW-1185">Reference proteome</keyword>
<keyword evidence="5" id="KW-0406">Ion transport</keyword>
<gene>
    <name evidence="9" type="ORF">GCM10023189_50790</name>
</gene>
<comment type="caution">
    <text evidence="9">The sequence shown here is derived from an EMBL/GenBank/DDBJ whole genome shotgun (WGS) entry which is preliminary data.</text>
</comment>
<accession>A0ABP8NHY0</accession>
<feature type="transmembrane region" description="Helical" evidence="7">
    <location>
        <begin position="144"/>
        <end position="165"/>
    </location>
</feature>
<keyword evidence="2" id="KW-0813">Transport</keyword>
<feature type="transmembrane region" description="Helical" evidence="7">
    <location>
        <begin position="295"/>
        <end position="313"/>
    </location>
</feature>
<dbReference type="Pfam" id="PF00999">
    <property type="entry name" value="Na_H_Exchanger"/>
    <property type="match status" value="1"/>
</dbReference>
<feature type="domain" description="Cation/H+ exchanger transmembrane" evidence="8">
    <location>
        <begin position="26"/>
        <end position="408"/>
    </location>
</feature>
<dbReference type="EMBL" id="BAABHD010000082">
    <property type="protein sequence ID" value="GAA4467311.1"/>
    <property type="molecule type" value="Genomic_DNA"/>
</dbReference>
<feature type="transmembrane region" description="Helical" evidence="7">
    <location>
        <begin position="109"/>
        <end position="132"/>
    </location>
</feature>
<comment type="subcellular location">
    <subcellularLocation>
        <location evidence="1">Membrane</location>
        <topology evidence="1">Multi-pass membrane protein</topology>
    </subcellularLocation>
</comment>
<evidence type="ECO:0000256" key="1">
    <source>
        <dbReference type="ARBA" id="ARBA00004141"/>
    </source>
</evidence>
<evidence type="ECO:0000256" key="7">
    <source>
        <dbReference type="SAM" id="Phobius"/>
    </source>
</evidence>
<feature type="transmembrane region" description="Helical" evidence="7">
    <location>
        <begin position="370"/>
        <end position="398"/>
    </location>
</feature>
<evidence type="ECO:0000256" key="4">
    <source>
        <dbReference type="ARBA" id="ARBA00022989"/>
    </source>
</evidence>
<keyword evidence="6 7" id="KW-0472">Membrane</keyword>
<sequence length="431" mass="47121">MALRDFLSHLSQPIARLFLQIAVIIVLSQLFGFVLRKIRQPYVIGEVLAGIFLGPSLLGYLLPSAKEWLFPASSLPPLQFLSQIGLILFMFVVGMDLDVKKIRQRAYSAVMISHTSIVFPFLLGMALAYYFYNTYAPAGHSFLSFALFMGIAMSITAFPVLAKILQERNLTTTPLGNMAITCAAVDDVTAWCILAAVVTIAKSTAITSLVFSLLLLAGYLLAMRYLTRPLLRWIYRNHTCEASFTRPTLASTFIILLLSCYVTEAIGVHALFGAFLTGVTMPRNPAIRRILKNKIEDVSLFLLLPLFFVLTGLRTKIGLLDSPALWLDTGLIILLAVLGKLGGCAIAARLTGSGWADSLKLGVLMNTRGLMELVVLNIGYDLGIISPALFTMMVIMALATTIMTGPAIDLINFLYQTADQPTAPDELTITP</sequence>
<organism evidence="9 10">
    <name type="scientific">Nibrella saemangeumensis</name>
    <dbReference type="NCBI Taxonomy" id="1084526"/>
    <lineage>
        <taxon>Bacteria</taxon>
        <taxon>Pseudomonadati</taxon>
        <taxon>Bacteroidota</taxon>
        <taxon>Cytophagia</taxon>
        <taxon>Cytophagales</taxon>
        <taxon>Spirosomataceae</taxon>
        <taxon>Nibrella</taxon>
    </lineage>
</organism>
<dbReference type="InterPro" id="IPR050794">
    <property type="entry name" value="CPA2_transporter"/>
</dbReference>
<dbReference type="Proteomes" id="UP001501175">
    <property type="component" value="Unassembled WGS sequence"/>
</dbReference>
<evidence type="ECO:0000256" key="3">
    <source>
        <dbReference type="ARBA" id="ARBA00022692"/>
    </source>
</evidence>
<feature type="transmembrane region" description="Helical" evidence="7">
    <location>
        <begin position="14"/>
        <end position="35"/>
    </location>
</feature>
<dbReference type="InterPro" id="IPR006153">
    <property type="entry name" value="Cation/H_exchanger_TM"/>
</dbReference>
<evidence type="ECO:0000313" key="10">
    <source>
        <dbReference type="Proteomes" id="UP001501175"/>
    </source>
</evidence>
<keyword evidence="3 7" id="KW-0812">Transmembrane</keyword>
<proteinExistence type="predicted"/>
<evidence type="ECO:0000259" key="8">
    <source>
        <dbReference type="Pfam" id="PF00999"/>
    </source>
</evidence>